<dbReference type="PANTHER" id="PTHR31987">
    <property type="entry name" value="GLUTAMINASE A-RELATED"/>
    <property type="match status" value="1"/>
</dbReference>
<dbReference type="AlphaFoldDB" id="A0A5J4T238"/>
<dbReference type="Gene3D" id="2.60.120.260">
    <property type="entry name" value="Galactose-binding domain-like"/>
    <property type="match status" value="1"/>
</dbReference>
<dbReference type="SUPFAM" id="SSF49785">
    <property type="entry name" value="Galactose-binding domain-like"/>
    <property type="match status" value="1"/>
</dbReference>
<dbReference type="Pfam" id="PF16335">
    <property type="entry name" value="GtaA_6_Hairpin"/>
    <property type="match status" value="1"/>
</dbReference>
<dbReference type="EMBL" id="SNRY01000007">
    <property type="protein sequence ID" value="KAA6351952.1"/>
    <property type="molecule type" value="Genomic_DNA"/>
</dbReference>
<evidence type="ECO:0000259" key="1">
    <source>
        <dbReference type="Pfam" id="PF16334"/>
    </source>
</evidence>
<organism evidence="4">
    <name type="scientific">termite gut metagenome</name>
    <dbReference type="NCBI Taxonomy" id="433724"/>
    <lineage>
        <taxon>unclassified sequences</taxon>
        <taxon>metagenomes</taxon>
        <taxon>organismal metagenomes</taxon>
    </lineage>
</organism>
<protein>
    <recommendedName>
        <fullName evidence="5">Glutaminase</fullName>
    </recommendedName>
</protein>
<dbReference type="PROSITE" id="PS51257">
    <property type="entry name" value="PROKAR_LIPOPROTEIN"/>
    <property type="match status" value="1"/>
</dbReference>
<sequence length="829" mass="94372">MKKLCFLLLILVTCACTEQNEFRISSRLRAPAYPLINIDTYTNAWLFGDTLYSKQSSHWTGKEFPLLGAVRVDGKIYRFMGIENNLLKPVEKMSGSEAWAARYVNEMPHENWTARDFDDQDWKPGKAAFGKRENQNINTAWGGEHIWVRREFTLEDDLSGEKVFLEYSHDDEIEIYINGIEVVRINNRCQDDAVQELTGKALSSLQKGKNVIAAHCRNKGGDAYLDFGLNVEVHGQACLSETAVQDSVEALPTQTIYHFTCGQVNLELTFTAPLLMDNLELLSRPVNYITYTVSSNDAQSHTVDLYLEAGTSWALDVISQPSESETFEKDDLLYLKTGSKEQKILGKAGDNVRIDWGYFYLCAEKKDTQSAVGDCYSMRMDFCNTGSLSDNNPASPDEQDRLAFSRSLGKIKRATSGYFMLGYDDMYSIQYFGENLRPYWNRNNDKDIYGLFSTASKEYKALKKACDKFDYTLMKEATRCGGVEYAELCALAYRQSVSAHKLLQAPNGDLLFLSKENYSSGSIATVDVTYPSAPLFLLYNVDLMKGMLNPIFYYVESGKWKYPFAPHDIGIYPIANGQVTNTFLPVEESGNMLILVAAIATMEGNARYAEQHWETLSQWADFLAKKGFDPEYQENTDVFAGRSAHNANLSIKAIQGIASYGRLADMLGQNDVARKYTALAREMALDWVKKADDGDHYRFAFDQPGTWSQKYNLVWDKIMKINVFPHEVPEKEIAYYLTMQNKYGLPLDSRHQYTKADWIVWSATLSRSTSDFQQLISPLYQFVNETTDRIPMSDWYWTDKPEHVSFRARSVLGGYFIKIMEDKLISQPN</sequence>
<dbReference type="Pfam" id="PF17168">
    <property type="entry name" value="DUF5127"/>
    <property type="match status" value="1"/>
</dbReference>
<dbReference type="InterPro" id="IPR033433">
    <property type="entry name" value="GtaA_N"/>
</dbReference>
<dbReference type="InterPro" id="IPR052743">
    <property type="entry name" value="Glutaminase_GtaA"/>
</dbReference>
<evidence type="ECO:0000259" key="2">
    <source>
        <dbReference type="Pfam" id="PF16335"/>
    </source>
</evidence>
<evidence type="ECO:0008006" key="5">
    <source>
        <dbReference type="Google" id="ProtNLM"/>
    </source>
</evidence>
<dbReference type="InterPro" id="IPR008928">
    <property type="entry name" value="6-hairpin_glycosidase_sf"/>
</dbReference>
<dbReference type="Pfam" id="PF16334">
    <property type="entry name" value="DUF4964"/>
    <property type="match status" value="1"/>
</dbReference>
<evidence type="ECO:0000313" key="4">
    <source>
        <dbReference type="EMBL" id="KAA6351952.1"/>
    </source>
</evidence>
<dbReference type="GO" id="GO:0005975">
    <property type="term" value="P:carbohydrate metabolic process"/>
    <property type="evidence" value="ECO:0007669"/>
    <property type="project" value="InterPro"/>
</dbReference>
<dbReference type="SUPFAM" id="SSF48208">
    <property type="entry name" value="Six-hairpin glycosidases"/>
    <property type="match status" value="1"/>
</dbReference>
<dbReference type="InterPro" id="IPR032514">
    <property type="entry name" value="GtaA_central"/>
</dbReference>
<evidence type="ECO:0000259" key="3">
    <source>
        <dbReference type="Pfam" id="PF17168"/>
    </source>
</evidence>
<proteinExistence type="predicted"/>
<dbReference type="InterPro" id="IPR008979">
    <property type="entry name" value="Galactose-bd-like_sf"/>
</dbReference>
<gene>
    <name evidence="4" type="ORF">EZS27_000749</name>
</gene>
<feature type="domain" description="DUF4964" evidence="1">
    <location>
        <begin position="12"/>
        <end position="89"/>
    </location>
</feature>
<feature type="domain" description="Glutaminase A central" evidence="2">
    <location>
        <begin position="482"/>
        <end position="818"/>
    </location>
</feature>
<comment type="caution">
    <text evidence="4">The sequence shown here is derived from an EMBL/GenBank/DDBJ whole genome shotgun (WGS) entry which is preliminary data.</text>
</comment>
<accession>A0A5J4T238</accession>
<reference evidence="4" key="1">
    <citation type="submission" date="2019-03" db="EMBL/GenBank/DDBJ databases">
        <title>Single cell metagenomics reveals metabolic interactions within the superorganism composed of flagellate Streblomastix strix and complex community of Bacteroidetes bacteria on its surface.</title>
        <authorList>
            <person name="Treitli S.C."/>
            <person name="Kolisko M."/>
            <person name="Husnik F."/>
            <person name="Keeling P."/>
            <person name="Hampl V."/>
        </authorList>
    </citation>
    <scope>NUCLEOTIDE SEQUENCE</scope>
    <source>
        <strain evidence="4">STM</strain>
    </source>
</reference>
<name>A0A5J4T238_9ZZZZ</name>
<feature type="domain" description="Glutaminase A N-terminal" evidence="3">
    <location>
        <begin position="253"/>
        <end position="475"/>
    </location>
</feature>
<dbReference type="PANTHER" id="PTHR31987:SF1">
    <property type="entry name" value="GLUTAMINASE A"/>
    <property type="match status" value="1"/>
</dbReference>
<dbReference type="InterPro" id="IPR032515">
    <property type="entry name" value="DUF4964"/>
</dbReference>